<comment type="cofactor">
    <cofactor evidence="1 5">
        <name>Zn(2+)</name>
        <dbReference type="ChEBI" id="CHEBI:29105"/>
    </cofactor>
</comment>
<dbReference type="PANTHER" id="PTHR43401">
    <property type="entry name" value="L-THREONINE 3-DEHYDROGENASE"/>
    <property type="match status" value="1"/>
</dbReference>
<dbReference type="SUPFAM" id="SSF51735">
    <property type="entry name" value="NAD(P)-binding Rossmann-fold domains"/>
    <property type="match status" value="1"/>
</dbReference>
<keyword evidence="2 5" id="KW-0479">Metal-binding</keyword>
<keyword evidence="3 5" id="KW-0862">Zinc</keyword>
<evidence type="ECO:0000256" key="5">
    <source>
        <dbReference type="RuleBase" id="RU361277"/>
    </source>
</evidence>
<keyword evidence="4" id="KW-0560">Oxidoreductase</keyword>
<dbReference type="InterPro" id="IPR013154">
    <property type="entry name" value="ADH-like_N"/>
</dbReference>
<dbReference type="InterPro" id="IPR020843">
    <property type="entry name" value="ER"/>
</dbReference>
<dbReference type="InterPro" id="IPR002328">
    <property type="entry name" value="ADH_Zn_CS"/>
</dbReference>
<reference evidence="7 8" key="1">
    <citation type="submission" date="2021-06" db="EMBL/GenBank/DDBJ databases">
        <title>Actinomycetes sequencing.</title>
        <authorList>
            <person name="Shan Q."/>
        </authorList>
    </citation>
    <scope>NUCLEOTIDE SEQUENCE [LARGE SCALE GENOMIC DNA]</scope>
    <source>
        <strain evidence="7 8">NEAU-G5</strain>
    </source>
</reference>
<dbReference type="Gene3D" id="3.40.50.720">
    <property type="entry name" value="NAD(P)-binding Rossmann-like Domain"/>
    <property type="match status" value="1"/>
</dbReference>
<dbReference type="EMBL" id="JAHKNI010000005">
    <property type="protein sequence ID" value="MBU3063268.1"/>
    <property type="molecule type" value="Genomic_DNA"/>
</dbReference>
<protein>
    <submittedName>
        <fullName evidence="7">Zinc-binding dehydrogenase</fullName>
    </submittedName>
</protein>
<dbReference type="InterPro" id="IPR013149">
    <property type="entry name" value="ADH-like_C"/>
</dbReference>
<dbReference type="InterPro" id="IPR011032">
    <property type="entry name" value="GroES-like_sf"/>
</dbReference>
<keyword evidence="8" id="KW-1185">Reference proteome</keyword>
<comment type="caution">
    <text evidence="7">The sequence shown here is derived from an EMBL/GenBank/DDBJ whole genome shotgun (WGS) entry which is preliminary data.</text>
</comment>
<dbReference type="Gene3D" id="3.90.180.10">
    <property type="entry name" value="Medium-chain alcohol dehydrogenases, catalytic domain"/>
    <property type="match status" value="1"/>
</dbReference>
<dbReference type="Pfam" id="PF08240">
    <property type="entry name" value="ADH_N"/>
    <property type="match status" value="1"/>
</dbReference>
<organism evidence="7 8">
    <name type="scientific">Nocardia albiluteola</name>
    <dbReference type="NCBI Taxonomy" id="2842303"/>
    <lineage>
        <taxon>Bacteria</taxon>
        <taxon>Bacillati</taxon>
        <taxon>Actinomycetota</taxon>
        <taxon>Actinomycetes</taxon>
        <taxon>Mycobacteriales</taxon>
        <taxon>Nocardiaceae</taxon>
        <taxon>Nocardia</taxon>
    </lineage>
</organism>
<evidence type="ECO:0000256" key="1">
    <source>
        <dbReference type="ARBA" id="ARBA00001947"/>
    </source>
</evidence>
<gene>
    <name evidence="7" type="ORF">KO481_17240</name>
</gene>
<comment type="similarity">
    <text evidence="5">Belongs to the zinc-containing alcohol dehydrogenase family.</text>
</comment>
<evidence type="ECO:0000313" key="7">
    <source>
        <dbReference type="EMBL" id="MBU3063268.1"/>
    </source>
</evidence>
<feature type="domain" description="Enoyl reductase (ER)" evidence="6">
    <location>
        <begin position="18"/>
        <end position="358"/>
    </location>
</feature>
<evidence type="ECO:0000256" key="4">
    <source>
        <dbReference type="ARBA" id="ARBA00023002"/>
    </source>
</evidence>
<evidence type="ECO:0000256" key="2">
    <source>
        <dbReference type="ARBA" id="ARBA00022723"/>
    </source>
</evidence>
<dbReference type="SMART" id="SM00829">
    <property type="entry name" value="PKS_ER"/>
    <property type="match status" value="1"/>
</dbReference>
<dbReference type="PANTHER" id="PTHR43401:SF2">
    <property type="entry name" value="L-THREONINE 3-DEHYDROGENASE"/>
    <property type="match status" value="1"/>
</dbReference>
<dbReference type="InterPro" id="IPR050129">
    <property type="entry name" value="Zn_alcohol_dh"/>
</dbReference>
<dbReference type="SUPFAM" id="SSF50129">
    <property type="entry name" value="GroES-like"/>
    <property type="match status" value="1"/>
</dbReference>
<evidence type="ECO:0000313" key="8">
    <source>
        <dbReference type="Proteomes" id="UP000733379"/>
    </source>
</evidence>
<evidence type="ECO:0000256" key="3">
    <source>
        <dbReference type="ARBA" id="ARBA00022833"/>
    </source>
</evidence>
<dbReference type="PROSITE" id="PS00059">
    <property type="entry name" value="ADH_ZINC"/>
    <property type="match status" value="1"/>
</dbReference>
<dbReference type="InterPro" id="IPR036291">
    <property type="entry name" value="NAD(P)-bd_dom_sf"/>
</dbReference>
<dbReference type="Pfam" id="PF00107">
    <property type="entry name" value="ADH_zinc_N"/>
    <property type="match status" value="1"/>
</dbReference>
<dbReference type="RefSeq" id="WP_215918175.1">
    <property type="nucleotide sequence ID" value="NZ_JAHKNI010000005.1"/>
</dbReference>
<dbReference type="Proteomes" id="UP000733379">
    <property type="component" value="Unassembled WGS sequence"/>
</dbReference>
<proteinExistence type="inferred from homology"/>
<name>A0ABS6B207_9NOCA</name>
<accession>A0ABS6B207</accession>
<sequence>MALTHTVPRTMRSAVIFGPSELRVIEKPVPEPGPGEVLLRVEAASLCGTDLKIRAGSFFPSQPEPGTFTPGHEYAGTVVAVGPTVVEFVPGDRVVVEAHRGCMRCENCVRGRYTSCLNYGRADLGHRAMGMSVDGGFAEYVVNHVSTLYRLPDAVSFEEAVMITTAGTSMYAIDTMGGLVAGDTVAVIGPGPVGLTAVQLLKAMGAARVILTGTRASRLRLGSELGADVVVDAGETDPVAAVLEATGGLGVDAVLECSGANETVDQAIRMCKPAGRIVLVGYFHGPVTADLNRAVKTGLTLFTIRGEGNRAVGRAVTMAERGLLRTAPLITHRFPLDDIAEAFDTVEQRRDDAVKVVLGIAS</sequence>
<evidence type="ECO:0000259" key="6">
    <source>
        <dbReference type="SMART" id="SM00829"/>
    </source>
</evidence>